<organism evidence="4 6">
    <name type="scientific">Streptococcus gallolyticus</name>
    <dbReference type="NCBI Taxonomy" id="315405"/>
    <lineage>
        <taxon>Bacteria</taxon>
        <taxon>Bacillati</taxon>
        <taxon>Bacillota</taxon>
        <taxon>Bacilli</taxon>
        <taxon>Lactobacillales</taxon>
        <taxon>Streptococcaceae</taxon>
        <taxon>Streptococcus</taxon>
    </lineage>
</organism>
<dbReference type="PANTHER" id="PTHR46558">
    <property type="entry name" value="TRACRIPTIONAL REGULATORY PROTEIN-RELATED-RELATED"/>
    <property type="match status" value="1"/>
</dbReference>
<dbReference type="SMART" id="SM00530">
    <property type="entry name" value="HTH_XRE"/>
    <property type="match status" value="1"/>
</dbReference>
<dbReference type="AlphaFoldDB" id="A0A139R4I6"/>
<evidence type="ECO:0000259" key="2">
    <source>
        <dbReference type="PROSITE" id="PS50943"/>
    </source>
</evidence>
<gene>
    <name evidence="3" type="ORF">SGADD02_00306</name>
    <name evidence="4" type="ORF">SGADD03_00676</name>
</gene>
<dbReference type="Pfam" id="PF01381">
    <property type="entry name" value="HTH_3"/>
    <property type="match status" value="1"/>
</dbReference>
<dbReference type="PANTHER" id="PTHR46558:SF11">
    <property type="entry name" value="HTH-TYPE TRANSCRIPTIONAL REGULATOR XRE"/>
    <property type="match status" value="1"/>
</dbReference>
<dbReference type="GO" id="GO:0003677">
    <property type="term" value="F:DNA binding"/>
    <property type="evidence" value="ECO:0007669"/>
    <property type="project" value="UniProtKB-KW"/>
</dbReference>
<evidence type="ECO:0000313" key="5">
    <source>
        <dbReference type="Proteomes" id="UP000070198"/>
    </source>
</evidence>
<comment type="caution">
    <text evidence="4">The sequence shown here is derived from an EMBL/GenBank/DDBJ whole genome shotgun (WGS) entry which is preliminary data.</text>
</comment>
<dbReference type="Gene3D" id="1.10.260.40">
    <property type="entry name" value="lambda repressor-like DNA-binding domains"/>
    <property type="match status" value="1"/>
</dbReference>
<dbReference type="InterPro" id="IPR010982">
    <property type="entry name" value="Lambda_DNA-bd_dom_sf"/>
</dbReference>
<feature type="domain" description="HTH cro/C1-type" evidence="2">
    <location>
        <begin position="18"/>
        <end position="72"/>
    </location>
</feature>
<protein>
    <recommendedName>
        <fullName evidence="2">HTH cro/C1-type domain-containing protein</fullName>
    </recommendedName>
</protein>
<dbReference type="RefSeq" id="WP_061458195.1">
    <property type="nucleotide sequence ID" value="NZ_KQ968744.1"/>
</dbReference>
<dbReference type="SUPFAM" id="SSF47413">
    <property type="entry name" value="lambda repressor-like DNA-binding domains"/>
    <property type="match status" value="1"/>
</dbReference>
<dbReference type="PATRIC" id="fig|315405.11.peg.335"/>
<name>A0A139R4I6_9STRE</name>
<sequence>MVPLYNYTTVLRAGELDIKSARLKAGMTQKELARIIGVTKQTIINYEKGTTEPSWERLEDIAKALKIDIDDLFPYSELGEKKGDLKWAEHLERLANDWHYARMVEEELLLQSLFDYSKFQREVEQKTYTKEQLNQALELESSNTMSDEDKIELINLKYEKDIQKKTDNLIALYKDQTDKELDVIRFEHTDL</sequence>
<accession>A0A139R4I6</accession>
<evidence type="ECO:0000313" key="4">
    <source>
        <dbReference type="EMBL" id="KXU09554.1"/>
    </source>
</evidence>
<evidence type="ECO:0000256" key="1">
    <source>
        <dbReference type="ARBA" id="ARBA00023125"/>
    </source>
</evidence>
<reference evidence="5 6" key="1">
    <citation type="submission" date="2016-01" db="EMBL/GenBank/DDBJ databases">
        <title>Highly variable Streptococcus oralis are common among viridans streptococci isolated from primates.</title>
        <authorList>
            <person name="Denapaite D."/>
            <person name="Rieger M."/>
            <person name="Koendgen S."/>
            <person name="Brueckner R."/>
            <person name="Ochigava I."/>
            <person name="Kappeler P."/>
            <person name="Maetz-Rensing K."/>
            <person name="Leendertz F."/>
            <person name="Hakenbeck R."/>
        </authorList>
    </citation>
    <scope>NUCLEOTIDE SEQUENCE [LARGE SCALE GENOMIC DNA]</scope>
    <source>
        <strain evidence="3 5">DD02</strain>
        <strain evidence="4 6">DD03</strain>
    </source>
</reference>
<dbReference type="Proteomes" id="UP000070198">
    <property type="component" value="Unassembled WGS sequence"/>
</dbReference>
<evidence type="ECO:0000313" key="3">
    <source>
        <dbReference type="EMBL" id="KXT73165.1"/>
    </source>
</evidence>
<dbReference type="EMBL" id="LQXV01000143">
    <property type="protein sequence ID" value="KXU09554.1"/>
    <property type="molecule type" value="Genomic_DNA"/>
</dbReference>
<dbReference type="InterPro" id="IPR001387">
    <property type="entry name" value="Cro/C1-type_HTH"/>
</dbReference>
<dbReference type="PROSITE" id="PS50943">
    <property type="entry name" value="HTH_CROC1"/>
    <property type="match status" value="1"/>
</dbReference>
<evidence type="ECO:0000313" key="6">
    <source>
        <dbReference type="Proteomes" id="UP000071927"/>
    </source>
</evidence>
<dbReference type="CDD" id="cd00093">
    <property type="entry name" value="HTH_XRE"/>
    <property type="match status" value="1"/>
</dbReference>
<dbReference type="EMBL" id="LQOF01000026">
    <property type="protein sequence ID" value="KXT73165.1"/>
    <property type="molecule type" value="Genomic_DNA"/>
</dbReference>
<dbReference type="Proteomes" id="UP000071927">
    <property type="component" value="Unassembled WGS sequence"/>
</dbReference>
<keyword evidence="1" id="KW-0238">DNA-binding</keyword>
<proteinExistence type="predicted"/>